<keyword evidence="1" id="KW-0479">Metal-binding</keyword>
<dbReference type="PROSITE" id="PS50846">
    <property type="entry name" value="HMA_2"/>
    <property type="match status" value="1"/>
</dbReference>
<dbReference type="Proteomes" id="UP000594463">
    <property type="component" value="Chromosome"/>
</dbReference>
<dbReference type="GO" id="GO:0046872">
    <property type="term" value="F:metal ion binding"/>
    <property type="evidence" value="ECO:0007669"/>
    <property type="project" value="UniProtKB-KW"/>
</dbReference>
<dbReference type="EMBL" id="CP065383">
    <property type="protein sequence ID" value="QPM67771.1"/>
    <property type="molecule type" value="Genomic_DNA"/>
</dbReference>
<dbReference type="AlphaFoldDB" id="A0A7T1F2W2"/>
<dbReference type="SUPFAM" id="SSF55008">
    <property type="entry name" value="HMA, heavy metal-associated domain"/>
    <property type="match status" value="1"/>
</dbReference>
<dbReference type="InterPro" id="IPR036163">
    <property type="entry name" value="HMA_dom_sf"/>
</dbReference>
<name>A0A7T1F2W2_ATRLM</name>
<evidence type="ECO:0000313" key="4">
    <source>
        <dbReference type="Proteomes" id="UP000594463"/>
    </source>
</evidence>
<organism evidence="3 4">
    <name type="scientific">Atribacter laminatus</name>
    <dbReference type="NCBI Taxonomy" id="2847778"/>
    <lineage>
        <taxon>Bacteria</taxon>
        <taxon>Pseudomonadati</taxon>
        <taxon>Atribacterota</taxon>
        <taxon>Atribacteria</taxon>
        <taxon>Atribacterales</taxon>
        <taxon>Atribacteraceae</taxon>
        <taxon>Atribacter</taxon>
    </lineage>
</organism>
<dbReference type="InterPro" id="IPR017969">
    <property type="entry name" value="Heavy-metal-associated_CS"/>
</dbReference>
<dbReference type="Gene3D" id="3.30.70.100">
    <property type="match status" value="1"/>
</dbReference>
<dbReference type="PROSITE" id="PS01047">
    <property type="entry name" value="HMA_1"/>
    <property type="match status" value="1"/>
</dbReference>
<evidence type="ECO:0000259" key="2">
    <source>
        <dbReference type="PROSITE" id="PS50846"/>
    </source>
</evidence>
<gene>
    <name evidence="3" type="primary">copZ</name>
    <name evidence="3" type="ORF">RT761_00983</name>
</gene>
<proteinExistence type="predicted"/>
<dbReference type="InterPro" id="IPR006121">
    <property type="entry name" value="HMA_dom"/>
</dbReference>
<protein>
    <submittedName>
        <fullName evidence="3">Copper chaperone CopZ</fullName>
    </submittedName>
</protein>
<keyword evidence="4" id="KW-1185">Reference proteome</keyword>
<sequence>MKLKVEGMSCQHCVMRVQKALQEVPGVLAVRVDLNKGEADVTIKEGVFTQALIAAIKNAGYESKVL</sequence>
<reference evidence="3 4" key="1">
    <citation type="journal article" date="2021" name="Nat. Commun.">
        <title>Isolation of a member of the candidate phylum Atribacteria reveals a unique cell membrane structure.</title>
        <authorList>
            <person name="Taiki K."/>
            <person name="Nobu M.K."/>
            <person name="Kusada H."/>
            <person name="Meng X.-Y."/>
            <person name="Hosoki N."/>
            <person name="Uematsu K."/>
            <person name="Yoshioka H."/>
            <person name="Kamagata Y."/>
            <person name="Tamaki H."/>
        </authorList>
    </citation>
    <scope>NUCLEOTIDE SEQUENCE [LARGE SCALE GENOMIC DNA]</scope>
    <source>
        <strain evidence="3 4">RT761</strain>
    </source>
</reference>
<feature type="domain" description="HMA" evidence="2">
    <location>
        <begin position="1"/>
        <end position="64"/>
    </location>
</feature>
<dbReference type="FunFam" id="3.30.70.100:FF:000001">
    <property type="entry name" value="ATPase copper transporting beta"/>
    <property type="match status" value="1"/>
</dbReference>
<dbReference type="Pfam" id="PF00403">
    <property type="entry name" value="HMA"/>
    <property type="match status" value="1"/>
</dbReference>
<dbReference type="RefSeq" id="WP_246465241.1">
    <property type="nucleotide sequence ID" value="NZ_CP065383.1"/>
</dbReference>
<evidence type="ECO:0000313" key="3">
    <source>
        <dbReference type="EMBL" id="QPM67771.1"/>
    </source>
</evidence>
<evidence type="ECO:0000256" key="1">
    <source>
        <dbReference type="ARBA" id="ARBA00022723"/>
    </source>
</evidence>
<dbReference type="KEGG" id="alam:RT761_00983"/>
<dbReference type="CDD" id="cd00371">
    <property type="entry name" value="HMA"/>
    <property type="match status" value="1"/>
</dbReference>
<accession>A0A7T1F2W2</accession>